<gene>
    <name evidence="3" type="ORF">EVG20_g1889</name>
</gene>
<comment type="caution">
    <text evidence="3">The sequence shown here is derived from an EMBL/GenBank/DDBJ whole genome shotgun (WGS) entry which is preliminary data.</text>
</comment>
<dbReference type="OrthoDB" id="3357408at2759"/>
<evidence type="ECO:0000313" key="3">
    <source>
        <dbReference type="EMBL" id="TFY71104.1"/>
    </source>
</evidence>
<keyword evidence="2" id="KW-0812">Transmembrane</keyword>
<dbReference type="Proteomes" id="UP000298327">
    <property type="component" value="Unassembled WGS sequence"/>
</dbReference>
<feature type="transmembrane region" description="Helical" evidence="2">
    <location>
        <begin position="166"/>
        <end position="187"/>
    </location>
</feature>
<dbReference type="AlphaFoldDB" id="A0A4Y9Z9G6"/>
<keyword evidence="4" id="KW-1185">Reference proteome</keyword>
<feature type="transmembrane region" description="Helical" evidence="2">
    <location>
        <begin position="129"/>
        <end position="146"/>
    </location>
</feature>
<organism evidence="3 4">
    <name type="scientific">Dentipellis fragilis</name>
    <dbReference type="NCBI Taxonomy" id="205917"/>
    <lineage>
        <taxon>Eukaryota</taxon>
        <taxon>Fungi</taxon>
        <taxon>Dikarya</taxon>
        <taxon>Basidiomycota</taxon>
        <taxon>Agaricomycotina</taxon>
        <taxon>Agaricomycetes</taxon>
        <taxon>Russulales</taxon>
        <taxon>Hericiaceae</taxon>
        <taxon>Dentipellis</taxon>
    </lineage>
</organism>
<feature type="compositionally biased region" description="Basic and acidic residues" evidence="1">
    <location>
        <begin position="319"/>
        <end position="344"/>
    </location>
</feature>
<reference evidence="3 4" key="1">
    <citation type="submission" date="2019-02" db="EMBL/GenBank/DDBJ databases">
        <title>Genome sequencing of the rare red list fungi Dentipellis fragilis.</title>
        <authorList>
            <person name="Buettner E."/>
            <person name="Kellner H."/>
        </authorList>
    </citation>
    <scope>NUCLEOTIDE SEQUENCE [LARGE SCALE GENOMIC DNA]</scope>
    <source>
        <strain evidence="3 4">DSM 105465</strain>
    </source>
</reference>
<feature type="transmembrane region" description="Helical" evidence="2">
    <location>
        <begin position="233"/>
        <end position="252"/>
    </location>
</feature>
<evidence type="ECO:0000256" key="1">
    <source>
        <dbReference type="SAM" id="MobiDB-lite"/>
    </source>
</evidence>
<feature type="transmembrane region" description="Helical" evidence="2">
    <location>
        <begin position="199"/>
        <end position="227"/>
    </location>
</feature>
<keyword evidence="2" id="KW-1133">Transmembrane helix</keyword>
<keyword evidence="2" id="KW-0472">Membrane</keyword>
<feature type="region of interest" description="Disordered" evidence="1">
    <location>
        <begin position="317"/>
        <end position="344"/>
    </location>
</feature>
<proteinExistence type="predicted"/>
<dbReference type="STRING" id="205917.A0A4Y9Z9G6"/>
<evidence type="ECO:0000256" key="2">
    <source>
        <dbReference type="SAM" id="Phobius"/>
    </source>
</evidence>
<feature type="transmembrane region" description="Helical" evidence="2">
    <location>
        <begin position="12"/>
        <end position="35"/>
    </location>
</feature>
<sequence length="344" mass="37778">MNLPLDQANLAAIFVESIMYGICLTMGAVTTLVFLRMSGESGLANRRLLSALLLMLILATTHMGLSFSRVFLGFILKRDSTPGGPAAYFANLSDKIFIAKNGVFVVQTVLGDSVNIWRCYVVFGKSWKMIVVPTVIMLAGFTSHAADGPIFGLPSEWIKSFHTLMLVTTLYCTETLLDAGAIAYKIASTGHFKDQSFYNLLPVLFIVVETGAIYTSSLVAFLVAFLVNSNGQYIAIDLITPLVPIIFCLIILQVKFHQAQSRVSVHDLNSSGRQCSADRSRTSAGPTFRSPFKFRRNPDSMGVTSFPMQPVAIQISTEAEEHYPREDSPPSPKKDLSSIMHMEV</sequence>
<feature type="transmembrane region" description="Helical" evidence="2">
    <location>
        <begin position="47"/>
        <end position="76"/>
    </location>
</feature>
<accession>A0A4Y9Z9G6</accession>
<name>A0A4Y9Z9G6_9AGAM</name>
<protein>
    <submittedName>
        <fullName evidence="3">Uncharacterized protein</fullName>
    </submittedName>
</protein>
<dbReference type="EMBL" id="SEOQ01000066">
    <property type="protein sequence ID" value="TFY71104.1"/>
    <property type="molecule type" value="Genomic_DNA"/>
</dbReference>
<evidence type="ECO:0000313" key="4">
    <source>
        <dbReference type="Proteomes" id="UP000298327"/>
    </source>
</evidence>